<proteinExistence type="inferred from homology"/>
<evidence type="ECO:0000256" key="4">
    <source>
        <dbReference type="ARBA" id="ARBA00022807"/>
    </source>
</evidence>
<dbReference type="SMART" id="SM00848">
    <property type="entry name" value="Inhibitor_I29"/>
    <property type="match status" value="1"/>
</dbReference>
<evidence type="ECO:0000256" key="6">
    <source>
        <dbReference type="ARBA" id="ARBA00023157"/>
    </source>
</evidence>
<dbReference type="InterPro" id="IPR025661">
    <property type="entry name" value="Pept_asp_AS"/>
</dbReference>
<dbReference type="InterPro" id="IPR038765">
    <property type="entry name" value="Papain-like_cys_pep_sf"/>
</dbReference>
<evidence type="ECO:0000259" key="8">
    <source>
        <dbReference type="SMART" id="SM00848"/>
    </source>
</evidence>
<name>A0ABY6JWV5_9ARAC</name>
<keyword evidence="4" id="KW-0788">Thiol protease</keyword>
<feature type="domain" description="Cathepsin propeptide inhibitor" evidence="8">
    <location>
        <begin position="208"/>
        <end position="263"/>
    </location>
</feature>
<organism evidence="9 10">
    <name type="scientific">Cordylochernes scorpioides</name>
    <dbReference type="NCBI Taxonomy" id="51811"/>
    <lineage>
        <taxon>Eukaryota</taxon>
        <taxon>Metazoa</taxon>
        <taxon>Ecdysozoa</taxon>
        <taxon>Arthropoda</taxon>
        <taxon>Chelicerata</taxon>
        <taxon>Arachnida</taxon>
        <taxon>Pseudoscorpiones</taxon>
        <taxon>Cheliferoidea</taxon>
        <taxon>Chernetidae</taxon>
        <taxon>Cordylochernes</taxon>
    </lineage>
</organism>
<evidence type="ECO:0000313" key="9">
    <source>
        <dbReference type="EMBL" id="UYV61086.1"/>
    </source>
</evidence>
<keyword evidence="10" id="KW-1185">Reference proteome</keyword>
<dbReference type="InterPro" id="IPR013128">
    <property type="entry name" value="Peptidase_C1A"/>
</dbReference>
<dbReference type="InterPro" id="IPR000169">
    <property type="entry name" value="Pept_cys_AS"/>
</dbReference>
<keyword evidence="6" id="KW-1015">Disulfide bond</keyword>
<evidence type="ECO:0000259" key="7">
    <source>
        <dbReference type="SMART" id="SM00645"/>
    </source>
</evidence>
<evidence type="ECO:0000256" key="1">
    <source>
        <dbReference type="ARBA" id="ARBA00008455"/>
    </source>
</evidence>
<dbReference type="CDD" id="cd02248">
    <property type="entry name" value="Peptidase_C1A"/>
    <property type="match status" value="2"/>
</dbReference>
<sequence>MEIPEEMDLPDSLDYRTKGVVTPVKAQGHCGSCWAFSATGAIESQYALETGKLVSLSEQQLVDCALRRNGCKGGDQREAFSYIRYVGGIESEKDYPYKAKCHWFCHFHKNKVAVTIRGFKKMPYADELALQKALVKYGPIAISIQATEHFKTYSNGVLDDPSCVETNGRYRLNHAVLLVGYGTENGKDYWLIKNSWGPEYGDGGYVKMHKFGKSYSPEEEFHRKAIFNENLEEIIKHNLDYDLGLKSYRLGLNKFSDMSFEEFEDKYTGYKKTSKHNFGEPMEIPEEMDLPDSLDYRTKGVVTPVKAQGHCGSCWAFSATGAIEGQYALETGKLISLSEQQLVDCTLRHNGCKGGDQEVAFSYIRRVGGIESEEDYPYEARYHQHCNFRKKKVVVTVKAFRNMPSTDELALQKALVKYGPIAISIQATKHLKYYSSGVLDDTTCKNANSPIALNHAVLLVGYGTENGKDYWLIKNSWGPEYGEDGYVKMVRGQDNRCGVATDALVPIIQI</sequence>
<accession>A0ABY6JWV5</accession>
<comment type="similarity">
    <text evidence="1">Belongs to the peptidase C1 family.</text>
</comment>
<dbReference type="SUPFAM" id="SSF54001">
    <property type="entry name" value="Cysteine proteinases"/>
    <property type="match status" value="2"/>
</dbReference>
<dbReference type="SMART" id="SM00645">
    <property type="entry name" value="Pept_C1"/>
    <property type="match status" value="2"/>
</dbReference>
<dbReference type="InterPro" id="IPR039417">
    <property type="entry name" value="Peptidase_C1A_papain-like"/>
</dbReference>
<dbReference type="PROSITE" id="PS00639">
    <property type="entry name" value="THIOL_PROTEASE_HIS"/>
    <property type="match status" value="2"/>
</dbReference>
<dbReference type="PANTHER" id="PTHR12411">
    <property type="entry name" value="CYSTEINE PROTEASE FAMILY C1-RELATED"/>
    <property type="match status" value="1"/>
</dbReference>
<dbReference type="EMBL" id="CP092863">
    <property type="protein sequence ID" value="UYV61086.1"/>
    <property type="molecule type" value="Genomic_DNA"/>
</dbReference>
<dbReference type="InterPro" id="IPR025660">
    <property type="entry name" value="Pept_his_AS"/>
</dbReference>
<dbReference type="Proteomes" id="UP001235939">
    <property type="component" value="Chromosome 01"/>
</dbReference>
<dbReference type="InterPro" id="IPR013201">
    <property type="entry name" value="Prot_inhib_I29"/>
</dbReference>
<evidence type="ECO:0000313" key="10">
    <source>
        <dbReference type="Proteomes" id="UP001235939"/>
    </source>
</evidence>
<feature type="domain" description="Peptidase C1A papain C-terminal" evidence="7">
    <location>
        <begin position="9"/>
        <end position="218"/>
    </location>
</feature>
<reference evidence="9 10" key="1">
    <citation type="submission" date="2022-01" db="EMBL/GenBank/DDBJ databases">
        <title>A chromosomal length assembly of Cordylochernes scorpioides.</title>
        <authorList>
            <person name="Zeh D."/>
            <person name="Zeh J."/>
        </authorList>
    </citation>
    <scope>NUCLEOTIDE SEQUENCE [LARGE SCALE GENOMIC DNA]</scope>
    <source>
        <strain evidence="9">IN4F17</strain>
        <tissue evidence="9">Whole Body</tissue>
    </source>
</reference>
<protein>
    <recommendedName>
        <fullName evidence="11">Cathepsin L</fullName>
    </recommendedName>
</protein>
<keyword evidence="2" id="KW-0645">Protease</keyword>
<keyword evidence="3" id="KW-0378">Hydrolase</keyword>
<dbReference type="PRINTS" id="PR00705">
    <property type="entry name" value="PAPAIN"/>
</dbReference>
<dbReference type="InterPro" id="IPR000668">
    <property type="entry name" value="Peptidase_C1A_C"/>
</dbReference>
<keyword evidence="5" id="KW-0865">Zymogen</keyword>
<evidence type="ECO:0000256" key="5">
    <source>
        <dbReference type="ARBA" id="ARBA00023145"/>
    </source>
</evidence>
<feature type="domain" description="Peptidase C1A papain C-terminal" evidence="7">
    <location>
        <begin position="290"/>
        <end position="507"/>
    </location>
</feature>
<evidence type="ECO:0008006" key="11">
    <source>
        <dbReference type="Google" id="ProtNLM"/>
    </source>
</evidence>
<dbReference type="PROSITE" id="PS00640">
    <property type="entry name" value="THIOL_PROTEASE_ASN"/>
    <property type="match status" value="2"/>
</dbReference>
<dbReference type="Gene3D" id="3.90.70.10">
    <property type="entry name" value="Cysteine proteinases"/>
    <property type="match status" value="2"/>
</dbReference>
<gene>
    <name evidence="9" type="ORF">LAZ67_1003336</name>
</gene>
<evidence type="ECO:0000256" key="2">
    <source>
        <dbReference type="ARBA" id="ARBA00022670"/>
    </source>
</evidence>
<evidence type="ECO:0000256" key="3">
    <source>
        <dbReference type="ARBA" id="ARBA00022801"/>
    </source>
</evidence>
<dbReference type="PROSITE" id="PS00139">
    <property type="entry name" value="THIOL_PROTEASE_CYS"/>
    <property type="match status" value="2"/>
</dbReference>
<dbReference type="Pfam" id="PF00112">
    <property type="entry name" value="Peptidase_C1"/>
    <property type="match status" value="2"/>
</dbReference>